<evidence type="ECO:0000256" key="7">
    <source>
        <dbReference type="ARBA" id="ARBA00023027"/>
    </source>
</evidence>
<dbReference type="Proteomes" id="UP001320899">
    <property type="component" value="Unassembled WGS sequence"/>
</dbReference>
<dbReference type="InterPro" id="IPR029045">
    <property type="entry name" value="ClpP/crotonase-like_dom_sf"/>
</dbReference>
<comment type="catalytic activity">
    <reaction evidence="13">
        <text>a (3S)-3-hydroxyacyl-CoA + NAD(+) = a 3-oxoacyl-CoA + NADH + H(+)</text>
        <dbReference type="Rhea" id="RHEA:22432"/>
        <dbReference type="ChEBI" id="CHEBI:15378"/>
        <dbReference type="ChEBI" id="CHEBI:57318"/>
        <dbReference type="ChEBI" id="CHEBI:57540"/>
        <dbReference type="ChEBI" id="CHEBI:57945"/>
        <dbReference type="ChEBI" id="CHEBI:90726"/>
        <dbReference type="EC" id="1.1.1.35"/>
    </reaction>
</comment>
<evidence type="ECO:0000256" key="13">
    <source>
        <dbReference type="ARBA" id="ARBA00049556"/>
    </source>
</evidence>
<dbReference type="SUPFAM" id="SSF48179">
    <property type="entry name" value="6-phosphogluconate dehydrogenase C-terminal domain-like"/>
    <property type="match status" value="2"/>
</dbReference>
<dbReference type="InterPro" id="IPR036291">
    <property type="entry name" value="NAD(P)-bd_dom_sf"/>
</dbReference>
<dbReference type="Gene3D" id="1.10.1040.50">
    <property type="match status" value="1"/>
</dbReference>
<evidence type="ECO:0000313" key="18">
    <source>
        <dbReference type="Proteomes" id="UP001320899"/>
    </source>
</evidence>
<comment type="caution">
    <text evidence="17">The sequence shown here is derived from an EMBL/GenBank/DDBJ whole genome shotgun (WGS) entry which is preliminary data.</text>
</comment>
<proteinExistence type="inferred from homology"/>
<keyword evidence="5" id="KW-0442">Lipid degradation</keyword>
<dbReference type="SUPFAM" id="SSF52096">
    <property type="entry name" value="ClpP/crotonase"/>
    <property type="match status" value="1"/>
</dbReference>
<keyword evidence="7" id="KW-0520">NAD</keyword>
<evidence type="ECO:0000256" key="5">
    <source>
        <dbReference type="ARBA" id="ARBA00022963"/>
    </source>
</evidence>
<evidence type="ECO:0000256" key="11">
    <source>
        <dbReference type="ARBA" id="ARBA00023239"/>
    </source>
</evidence>
<evidence type="ECO:0000256" key="10">
    <source>
        <dbReference type="ARBA" id="ARBA00023235"/>
    </source>
</evidence>
<keyword evidence="6" id="KW-0560">Oxidoreductase</keyword>
<dbReference type="PANTHER" id="PTHR23309:SF51">
    <property type="entry name" value="3-HYDROXYACYL-COA DEHYDROGENASE-RELATED"/>
    <property type="match status" value="1"/>
</dbReference>
<evidence type="ECO:0000256" key="8">
    <source>
        <dbReference type="ARBA" id="ARBA00023098"/>
    </source>
</evidence>
<evidence type="ECO:0000256" key="4">
    <source>
        <dbReference type="ARBA" id="ARBA00022832"/>
    </source>
</evidence>
<dbReference type="PANTHER" id="PTHR23309">
    <property type="entry name" value="3-HYDROXYACYL-COA DEHYROGENASE"/>
    <property type="match status" value="1"/>
</dbReference>
<keyword evidence="12" id="KW-0511">Multifunctional enzyme</keyword>
<protein>
    <submittedName>
        <fullName evidence="17">3-hydroxyacyl-CoA dehydrogenase NAD-binding domain-containing protein</fullName>
    </submittedName>
</protein>
<comment type="pathway">
    <text evidence="2">Lipid metabolism; fatty acid beta-oxidation.</text>
</comment>
<dbReference type="Pfam" id="PF00725">
    <property type="entry name" value="3HCDH"/>
    <property type="match status" value="2"/>
</dbReference>
<evidence type="ECO:0000259" key="16">
    <source>
        <dbReference type="Pfam" id="PF02737"/>
    </source>
</evidence>
<organism evidence="17 18">
    <name type="scientific">Ruegeria aquimaris</name>
    <dbReference type="NCBI Taxonomy" id="2984333"/>
    <lineage>
        <taxon>Bacteria</taxon>
        <taxon>Pseudomonadati</taxon>
        <taxon>Pseudomonadota</taxon>
        <taxon>Alphaproteobacteria</taxon>
        <taxon>Rhodobacterales</taxon>
        <taxon>Roseobacteraceae</taxon>
        <taxon>Ruegeria</taxon>
    </lineage>
</organism>
<dbReference type="InterPro" id="IPR001753">
    <property type="entry name" value="Enoyl-CoA_hydra/iso"/>
</dbReference>
<dbReference type="SUPFAM" id="SSF51735">
    <property type="entry name" value="NAD(P)-binding Rossmann-fold domains"/>
    <property type="match status" value="1"/>
</dbReference>
<comment type="subcellular location">
    <subcellularLocation>
        <location evidence="1">Peroxisome</location>
    </subcellularLocation>
</comment>
<dbReference type="EMBL" id="JAOWLB010000003">
    <property type="protein sequence ID" value="MCV2887859.1"/>
    <property type="molecule type" value="Genomic_DNA"/>
</dbReference>
<dbReference type="Gene3D" id="3.40.50.720">
    <property type="entry name" value="NAD(P)-binding Rossmann-like Domain"/>
    <property type="match status" value="1"/>
</dbReference>
<dbReference type="InterPro" id="IPR008927">
    <property type="entry name" value="6-PGluconate_DH-like_C_sf"/>
</dbReference>
<accession>A0ABT3AGQ2</accession>
<evidence type="ECO:0000256" key="6">
    <source>
        <dbReference type="ARBA" id="ARBA00023002"/>
    </source>
</evidence>
<evidence type="ECO:0000256" key="9">
    <source>
        <dbReference type="ARBA" id="ARBA00023140"/>
    </source>
</evidence>
<keyword evidence="9" id="KW-0576">Peroxisome</keyword>
<feature type="domain" description="3-hydroxyacyl-CoA dehydrogenase C-terminal" evidence="15">
    <location>
        <begin position="603"/>
        <end position="688"/>
    </location>
</feature>
<evidence type="ECO:0000256" key="14">
    <source>
        <dbReference type="RuleBase" id="RU003707"/>
    </source>
</evidence>
<dbReference type="Gene3D" id="3.90.226.10">
    <property type="entry name" value="2-enoyl-CoA Hydratase, Chain A, domain 1"/>
    <property type="match status" value="1"/>
</dbReference>
<evidence type="ECO:0000313" key="17">
    <source>
        <dbReference type="EMBL" id="MCV2887859.1"/>
    </source>
</evidence>
<evidence type="ECO:0000256" key="12">
    <source>
        <dbReference type="ARBA" id="ARBA00023268"/>
    </source>
</evidence>
<evidence type="ECO:0000256" key="2">
    <source>
        <dbReference type="ARBA" id="ARBA00005005"/>
    </source>
</evidence>
<dbReference type="InterPro" id="IPR006176">
    <property type="entry name" value="3-OHacyl-CoA_DH_NAD-bd"/>
</dbReference>
<comment type="similarity">
    <text evidence="14">Belongs to the enoyl-CoA hydratase/isomerase family.</text>
</comment>
<keyword evidence="4" id="KW-0276">Fatty acid metabolism</keyword>
<dbReference type="CDD" id="cd06558">
    <property type="entry name" value="crotonase-like"/>
    <property type="match status" value="1"/>
</dbReference>
<dbReference type="RefSeq" id="WP_263827679.1">
    <property type="nucleotide sequence ID" value="NZ_JAOWLB010000003.1"/>
</dbReference>
<dbReference type="Pfam" id="PF00378">
    <property type="entry name" value="ECH_1"/>
    <property type="match status" value="1"/>
</dbReference>
<evidence type="ECO:0000259" key="15">
    <source>
        <dbReference type="Pfam" id="PF00725"/>
    </source>
</evidence>
<keyword evidence="11" id="KW-0456">Lyase</keyword>
<dbReference type="PROSITE" id="PS00166">
    <property type="entry name" value="ENOYL_COA_HYDRATASE"/>
    <property type="match status" value="1"/>
</dbReference>
<comment type="similarity">
    <text evidence="3">In the N-terminal section; belongs to the enoyl-CoA hydratase/isomerase family.</text>
</comment>
<keyword evidence="8" id="KW-0443">Lipid metabolism</keyword>
<dbReference type="InterPro" id="IPR018376">
    <property type="entry name" value="Enoyl-CoA_hyd/isom_CS"/>
</dbReference>
<dbReference type="Pfam" id="PF02737">
    <property type="entry name" value="3HCDH_N"/>
    <property type="match status" value="1"/>
</dbReference>
<keyword evidence="18" id="KW-1185">Reference proteome</keyword>
<gene>
    <name evidence="17" type="ORF">OE747_05880</name>
</gene>
<sequence length="699" mass="74208">MSEAIGYELHGDIAILAANNPPVNALGHAVRQGLADGMARAEAEGARAVLIYGTGRTYFAGADIREFGKPPKEPHLPELCNRIEASPLLVVSAIHGTALGGGLEVALGTHYRIAVPSAKVGLPEVHLGILPGAGGTQRLPRVAGVEAALDMITSGRHVRADEALKLGVIDRVAEGDPREIGLAYVRELLDEGAPRRPVSEMPAPAPVDFDAVYAAVLKKGRGQLSPATAVRAVQAACEAESFAAGLKRERDLFMELMNSDQREGLIHAFFADRAVGKLPELEGVAPRPLAAIGVIGGGTMGAGIATAALLSGLTVTMLEMTPEAAEAARGRIEGNLSGALKRGKLSQAQFEALTTKALTLATDYAALTEADLVIEAVFEDMEVKKQVFTKLDAVCKPGAVLASNTSYLDINQIAAVTSRPQDVLGLHFFSPAHVMKLLEVVIADQTAPDAAATGFALGKRLGKVSVRAGVCDGFIGNRILSVYRTCADHMILDGASPYEIDEALEEFGFAMGPFAVADLAGLDIGWAVRKRKRAEGLDPRARDSAYADKLCEAGHFGQKTGKGYYDYAAGAKARVPNPEVLPLIEAERAAQGITPRAFGKDEIVRRYMAAMVNEAAKVVGEGIARRPLDVDVTLLYGYGFPRYRGGPLKWADLQGLPELLADIKRWAAEDAYFWQPAPLLEQLVAEGRSFDDLNKEAVS</sequence>
<reference evidence="17 18" key="1">
    <citation type="submission" date="2022-10" db="EMBL/GenBank/DDBJ databases">
        <title>Ruegeria sp. nov., isolated from ocean surface sediments.</title>
        <authorList>
            <person name="He W."/>
            <person name="Xue H.-P."/>
            <person name="Zhang D.-F."/>
        </authorList>
    </citation>
    <scope>NUCLEOTIDE SEQUENCE [LARGE SCALE GENOMIC DNA]</scope>
    <source>
        <strain evidence="17 18">XHP0148</strain>
    </source>
</reference>
<name>A0ABT3AGQ2_9RHOB</name>
<keyword evidence="10" id="KW-0413">Isomerase</keyword>
<dbReference type="InterPro" id="IPR006108">
    <property type="entry name" value="3HC_DH_C"/>
</dbReference>
<feature type="domain" description="3-hydroxyacyl-CoA dehydrogenase NAD binding" evidence="16">
    <location>
        <begin position="292"/>
        <end position="468"/>
    </location>
</feature>
<evidence type="ECO:0000256" key="3">
    <source>
        <dbReference type="ARBA" id="ARBA00008750"/>
    </source>
</evidence>
<feature type="domain" description="3-hydroxyacyl-CoA dehydrogenase C-terminal" evidence="15">
    <location>
        <begin position="473"/>
        <end position="567"/>
    </location>
</feature>
<evidence type="ECO:0000256" key="1">
    <source>
        <dbReference type="ARBA" id="ARBA00004275"/>
    </source>
</evidence>